<protein>
    <submittedName>
        <fullName evidence="2">PadR family transcriptional regulator</fullName>
    </submittedName>
</protein>
<dbReference type="PANTHER" id="PTHR43252">
    <property type="entry name" value="TRANSCRIPTIONAL REGULATOR YQJI"/>
    <property type="match status" value="1"/>
</dbReference>
<dbReference type="AlphaFoldDB" id="A0AAU6SAU1"/>
<name>A0AAU6SAU1_9MICO</name>
<dbReference type="PANTHER" id="PTHR43252:SF4">
    <property type="entry name" value="TRANSCRIPTIONAL REGULATORY PROTEIN"/>
    <property type="match status" value="1"/>
</dbReference>
<dbReference type="InterPro" id="IPR005149">
    <property type="entry name" value="Tscrpt_reg_PadR_N"/>
</dbReference>
<dbReference type="Gene3D" id="1.10.10.10">
    <property type="entry name" value="Winged helix-like DNA-binding domain superfamily/Winged helix DNA-binding domain"/>
    <property type="match status" value="1"/>
</dbReference>
<dbReference type="Pfam" id="PF03551">
    <property type="entry name" value="PadR"/>
    <property type="match status" value="1"/>
</dbReference>
<dbReference type="InterPro" id="IPR036390">
    <property type="entry name" value="WH_DNA-bd_sf"/>
</dbReference>
<gene>
    <name evidence="2" type="ORF">MRBLWS13_001608</name>
</gene>
<dbReference type="SUPFAM" id="SSF46785">
    <property type="entry name" value="Winged helix' DNA-binding domain"/>
    <property type="match status" value="1"/>
</dbReference>
<evidence type="ECO:0000313" key="2">
    <source>
        <dbReference type="EMBL" id="WZO33970.1"/>
    </source>
</evidence>
<accession>A0AAU6SAU1</accession>
<dbReference type="RefSeq" id="WP_349428506.1">
    <property type="nucleotide sequence ID" value="NZ_CP151632.1"/>
</dbReference>
<feature type="domain" description="Transcription regulator PadR N-terminal" evidence="1">
    <location>
        <begin position="7"/>
        <end position="81"/>
    </location>
</feature>
<dbReference type="InterPro" id="IPR036388">
    <property type="entry name" value="WH-like_DNA-bd_sf"/>
</dbReference>
<dbReference type="EMBL" id="CP151632">
    <property type="protein sequence ID" value="WZO33970.1"/>
    <property type="molecule type" value="Genomic_DNA"/>
</dbReference>
<sequence length="203" mass="22724">MTIEEILLALLAQNARSGYDLKKWLDVEGIFFRANADQAHIYRALRVLERQGLVDFRKEQRGGPAAKVYFLTDAGIARLREAAAAPYEPPARWQEPDFLARFTLLGPIHPSALRDQVATEIAFREEQIRRYRNRDRSFTLGENSAGIDPDVLILVGDASHYSGITQLDLWLSWLRSLESTLLSDARVAPSIDGRLAIGMSGSA</sequence>
<proteinExistence type="predicted"/>
<organism evidence="2">
    <name type="scientific">Microbacterium sp. LWS13-1.2</name>
    <dbReference type="NCBI Taxonomy" id="3135264"/>
    <lineage>
        <taxon>Bacteria</taxon>
        <taxon>Bacillati</taxon>
        <taxon>Actinomycetota</taxon>
        <taxon>Actinomycetes</taxon>
        <taxon>Micrococcales</taxon>
        <taxon>Microbacteriaceae</taxon>
        <taxon>Microbacterium</taxon>
    </lineage>
</organism>
<evidence type="ECO:0000259" key="1">
    <source>
        <dbReference type="Pfam" id="PF03551"/>
    </source>
</evidence>
<reference evidence="2" key="1">
    <citation type="submission" date="2024-04" db="EMBL/GenBank/DDBJ databases">
        <authorList>
            <person name="Roder T."/>
            <person name="Oberhansli S."/>
            <person name="Kreuzer M."/>
        </authorList>
    </citation>
    <scope>NUCLEOTIDE SEQUENCE</scope>
    <source>
        <strain evidence="2">LWS13-1.2</strain>
    </source>
</reference>